<proteinExistence type="inferred from homology"/>
<keyword evidence="3 8" id="KW-0547">Nucleotide-binding</keyword>
<dbReference type="RefSeq" id="XP_015656655.1">
    <property type="nucleotide sequence ID" value="XM_015804677.1"/>
</dbReference>
<dbReference type="Pfam" id="PF09334">
    <property type="entry name" value="tRNA-synt_1g"/>
    <property type="match status" value="1"/>
</dbReference>
<organism evidence="12 13">
    <name type="scientific">Leptomonas pyrrhocoris</name>
    <name type="common">Firebug parasite</name>
    <dbReference type="NCBI Taxonomy" id="157538"/>
    <lineage>
        <taxon>Eukaryota</taxon>
        <taxon>Discoba</taxon>
        <taxon>Euglenozoa</taxon>
        <taxon>Kinetoplastea</taxon>
        <taxon>Metakinetoplastina</taxon>
        <taxon>Trypanosomatida</taxon>
        <taxon>Trypanosomatidae</taxon>
        <taxon>Leishmaniinae</taxon>
        <taxon>Leptomonas</taxon>
    </lineage>
</organism>
<dbReference type="GO" id="GO:0004825">
    <property type="term" value="F:methionine-tRNA ligase activity"/>
    <property type="evidence" value="ECO:0007669"/>
    <property type="project" value="UniProtKB-EC"/>
</dbReference>
<evidence type="ECO:0000259" key="10">
    <source>
        <dbReference type="Pfam" id="PF09334"/>
    </source>
</evidence>
<evidence type="ECO:0000256" key="2">
    <source>
        <dbReference type="ARBA" id="ARBA00022598"/>
    </source>
</evidence>
<dbReference type="AlphaFoldDB" id="A0A0M9FY18"/>
<dbReference type="InterPro" id="IPR014729">
    <property type="entry name" value="Rossmann-like_a/b/a_fold"/>
</dbReference>
<dbReference type="PRINTS" id="PR01041">
    <property type="entry name" value="TRNASYNTHMET"/>
</dbReference>
<keyword evidence="2 8" id="KW-0436">Ligase</keyword>
<dbReference type="NCBIfam" id="TIGR00398">
    <property type="entry name" value="metG"/>
    <property type="match status" value="1"/>
</dbReference>
<evidence type="ECO:0000256" key="7">
    <source>
        <dbReference type="ARBA" id="ARBA00030904"/>
    </source>
</evidence>
<dbReference type="Gene3D" id="2.170.220.10">
    <property type="match status" value="1"/>
</dbReference>
<dbReference type="GO" id="GO:0006431">
    <property type="term" value="P:methionyl-tRNA aminoacylation"/>
    <property type="evidence" value="ECO:0007669"/>
    <property type="project" value="InterPro"/>
</dbReference>
<keyword evidence="6 8" id="KW-0030">Aminoacyl-tRNA synthetase</keyword>
<feature type="region of interest" description="Disordered" evidence="9">
    <location>
        <begin position="734"/>
        <end position="754"/>
    </location>
</feature>
<evidence type="ECO:0000256" key="3">
    <source>
        <dbReference type="ARBA" id="ARBA00022741"/>
    </source>
</evidence>
<name>A0A0M9FY18_LEPPY</name>
<keyword evidence="4 8" id="KW-0067">ATP-binding</keyword>
<dbReference type="SUPFAM" id="SSF52374">
    <property type="entry name" value="Nucleotidylyl transferase"/>
    <property type="match status" value="1"/>
</dbReference>
<dbReference type="GeneID" id="26906666"/>
<dbReference type="InterPro" id="IPR023457">
    <property type="entry name" value="Met-tRNA_synth_2"/>
</dbReference>
<dbReference type="PANTHER" id="PTHR43326">
    <property type="entry name" value="METHIONYL-TRNA SYNTHETASE"/>
    <property type="match status" value="1"/>
</dbReference>
<evidence type="ECO:0000256" key="5">
    <source>
        <dbReference type="ARBA" id="ARBA00022917"/>
    </source>
</evidence>
<dbReference type="PANTHER" id="PTHR43326:SF1">
    <property type="entry name" value="METHIONINE--TRNA LIGASE, MITOCHONDRIAL"/>
    <property type="match status" value="1"/>
</dbReference>
<keyword evidence="13" id="KW-1185">Reference proteome</keyword>
<dbReference type="InterPro" id="IPR014758">
    <property type="entry name" value="Met-tRNA_synth"/>
</dbReference>
<sequence>MLKFFSEKANHQALKAVLCALFVQKPLEVTLSSTYTTPYLQLPSSKMPLYSCNEVARLVWRKYAAAPCTEEVLASEGEWLDWESTVLTPALTPLYTQRRLTAEAEAALKKLDDTLEQNHGTIVVDGAPKSKSFLVDSVMFAALLPALCEGGLLSTAQAEAVPHLVKWFQAFRADNEEVIASAFDALSVQECGDFLRVTRTYEVSPKKNKTFFATTPIYYVNASPHIGHVYTSLIVDVLGRYHRVKGEEVFIMTGTDEHGQKVAEAAGKNGVSPMEFTTSVSNEFKVCFEQMNYSFNYFIRTTNPTHETLVQQMWKKLEAKGDIYLGKYEGWYSVSDESFLTAQNVTDGVDKDGNPCKISLESGHVVTWVEEENYMFRLSAFRDRLLKHFHDHPNCIVPEFRRREVIKQVEKGLFDLSISRKRESVLNWSIPVPGDDRHCIYVWLDALFNYYTGALTRVAADGSEALDDDFHTLNRWPCDAHVVGKDILKFHAIYWPAFLMSADLPLPERLVAHGWWTKDHKKISKSLGNAFDPVAKAEEFGIDALKYFLLRESNFQDDGDYSDKNMVARLNSELADTLGNLVSRCVAPKINVDGVWPAPSEYNESDKTLIAALNNLAGTADHYYCLPDIQKALIAIFEVLRSLNAYVTENAPWKLVKSDTARLGTVLYVTMEGLRICVMFLQPVMPQKMSEIMDALGVPAEQRVDVSNFHFGVVQPGTKIGGLAEGQVIFQKATLPAEEEKPAASEGDGKKGKK</sequence>
<dbReference type="Gene3D" id="3.40.50.620">
    <property type="entry name" value="HUPs"/>
    <property type="match status" value="1"/>
</dbReference>
<dbReference type="InterPro" id="IPR015413">
    <property type="entry name" value="Methionyl/Leucyl_tRNA_Synth"/>
</dbReference>
<dbReference type="SUPFAM" id="SSF47323">
    <property type="entry name" value="Anticodon-binding domain of a subclass of class I aminoacyl-tRNA synthetases"/>
    <property type="match status" value="1"/>
</dbReference>
<dbReference type="OrthoDB" id="24670at2759"/>
<evidence type="ECO:0000313" key="12">
    <source>
        <dbReference type="EMBL" id="KPA78216.1"/>
    </source>
</evidence>
<accession>A0A0M9FY18</accession>
<evidence type="ECO:0000313" key="13">
    <source>
        <dbReference type="Proteomes" id="UP000037923"/>
    </source>
</evidence>
<dbReference type="Gene3D" id="1.10.730.10">
    <property type="entry name" value="Isoleucyl-tRNA Synthetase, Domain 1"/>
    <property type="match status" value="1"/>
</dbReference>
<evidence type="ECO:0000256" key="4">
    <source>
        <dbReference type="ARBA" id="ARBA00022840"/>
    </source>
</evidence>
<dbReference type="OMA" id="NMFLPDR"/>
<dbReference type="FunFam" id="2.170.220.10:FF:000002">
    <property type="entry name" value="Methionine--tRNA ligase"/>
    <property type="match status" value="1"/>
</dbReference>
<feature type="domain" description="Methionyl/Leucyl tRNA synthetase" evidence="10">
    <location>
        <begin position="212"/>
        <end position="585"/>
    </location>
</feature>
<dbReference type="InterPro" id="IPR033911">
    <property type="entry name" value="MetRS_core"/>
</dbReference>
<gene>
    <name evidence="12" type="ORF">ABB37_06377</name>
</gene>
<protein>
    <recommendedName>
        <fullName evidence="1">methionine--tRNA ligase</fullName>
        <ecNumber evidence="1">6.1.1.10</ecNumber>
    </recommendedName>
    <alternativeName>
        <fullName evidence="7">Methionyl-tRNA synthetase</fullName>
    </alternativeName>
</protein>
<dbReference type="EC" id="6.1.1.10" evidence="1"/>
<reference evidence="12 13" key="1">
    <citation type="submission" date="2015-07" db="EMBL/GenBank/DDBJ databases">
        <title>High-quality genome of monoxenous trypanosomatid Leptomonas pyrrhocoris.</title>
        <authorList>
            <person name="Flegontov P."/>
            <person name="Butenko A."/>
            <person name="Firsov S."/>
            <person name="Vlcek C."/>
            <person name="Logacheva M.D."/>
            <person name="Field M."/>
            <person name="Filatov D."/>
            <person name="Flegontova O."/>
            <person name="Gerasimov E."/>
            <person name="Jackson A.P."/>
            <person name="Kelly S."/>
            <person name="Opperdoes F."/>
            <person name="O'Reilly A."/>
            <person name="Votypka J."/>
            <person name="Yurchenko V."/>
            <person name="Lukes J."/>
        </authorList>
    </citation>
    <scope>NUCLEOTIDE SEQUENCE [LARGE SCALE GENOMIC DNA]</scope>
    <source>
        <strain evidence="12">H10</strain>
    </source>
</reference>
<feature type="domain" description="Methionyl-tRNA synthetase anticodon-binding" evidence="11">
    <location>
        <begin position="597"/>
        <end position="734"/>
    </location>
</feature>
<dbReference type="GO" id="GO:0005524">
    <property type="term" value="F:ATP binding"/>
    <property type="evidence" value="ECO:0007669"/>
    <property type="project" value="UniProtKB-KW"/>
</dbReference>
<keyword evidence="5 8" id="KW-0648">Protein biosynthesis</keyword>
<evidence type="ECO:0000256" key="1">
    <source>
        <dbReference type="ARBA" id="ARBA00012838"/>
    </source>
</evidence>
<dbReference type="CDD" id="cd00814">
    <property type="entry name" value="MetRS_core"/>
    <property type="match status" value="1"/>
</dbReference>
<dbReference type="InterPro" id="IPR041872">
    <property type="entry name" value="Anticodon_Met"/>
</dbReference>
<evidence type="ECO:0000259" key="11">
    <source>
        <dbReference type="Pfam" id="PF19303"/>
    </source>
</evidence>
<dbReference type="InterPro" id="IPR009080">
    <property type="entry name" value="tRNAsynth_Ia_anticodon-bd"/>
</dbReference>
<dbReference type="VEuPathDB" id="TriTrypDB:LpyrH10_14_0920"/>
<dbReference type="CDD" id="cd07957">
    <property type="entry name" value="Anticodon_Ia_Met"/>
    <property type="match status" value="1"/>
</dbReference>
<dbReference type="EMBL" id="LGTL01000014">
    <property type="protein sequence ID" value="KPA78216.1"/>
    <property type="molecule type" value="Genomic_DNA"/>
</dbReference>
<evidence type="ECO:0000256" key="9">
    <source>
        <dbReference type="SAM" id="MobiDB-lite"/>
    </source>
</evidence>
<dbReference type="Proteomes" id="UP000037923">
    <property type="component" value="Unassembled WGS sequence"/>
</dbReference>
<comment type="caution">
    <text evidence="12">The sequence shown here is derived from an EMBL/GenBank/DDBJ whole genome shotgun (WGS) entry which is preliminary data.</text>
</comment>
<evidence type="ECO:0000256" key="6">
    <source>
        <dbReference type="ARBA" id="ARBA00023146"/>
    </source>
</evidence>
<comment type="similarity">
    <text evidence="8">Belongs to the class-I aminoacyl-tRNA synthetase family.</text>
</comment>
<dbReference type="Pfam" id="PF19303">
    <property type="entry name" value="Anticodon_3"/>
    <property type="match status" value="1"/>
</dbReference>
<dbReference type="FunFam" id="1.10.730.10:FF:000082">
    <property type="entry name" value="Methionyl-tRNA synthetase, putative"/>
    <property type="match status" value="1"/>
</dbReference>
<feature type="compositionally biased region" description="Basic and acidic residues" evidence="9">
    <location>
        <begin position="738"/>
        <end position="754"/>
    </location>
</feature>
<evidence type="ECO:0000256" key="8">
    <source>
        <dbReference type="RuleBase" id="RU363039"/>
    </source>
</evidence>